<dbReference type="Pfam" id="PF01042">
    <property type="entry name" value="Ribonuc_L-PSP"/>
    <property type="match status" value="1"/>
</dbReference>
<evidence type="ECO:0000313" key="3">
    <source>
        <dbReference type="Proteomes" id="UP000631576"/>
    </source>
</evidence>
<reference evidence="2 3" key="1">
    <citation type="submission" date="2020-08" db="EMBL/GenBank/DDBJ databases">
        <title>Genome public.</title>
        <authorList>
            <person name="Liu C."/>
            <person name="Sun Q."/>
        </authorList>
    </citation>
    <scope>NUCLEOTIDE SEQUENCE [LARGE SCALE GENOMIC DNA]</scope>
    <source>
        <strain evidence="2 3">NSJ-13</strain>
    </source>
</reference>
<proteinExistence type="inferred from homology"/>
<dbReference type="Gene3D" id="3.30.1330.40">
    <property type="entry name" value="RutC-like"/>
    <property type="match status" value="1"/>
</dbReference>
<name>A0ABR7G5Z7_9FIRM</name>
<gene>
    <name evidence="2" type="ORF">H8S40_04640</name>
</gene>
<dbReference type="CDD" id="cd00448">
    <property type="entry name" value="YjgF_YER057c_UK114_family"/>
    <property type="match status" value="1"/>
</dbReference>
<dbReference type="InterPro" id="IPR006056">
    <property type="entry name" value="RidA"/>
</dbReference>
<dbReference type="EMBL" id="JACOPE010000001">
    <property type="protein sequence ID" value="MBC5682860.1"/>
    <property type="molecule type" value="Genomic_DNA"/>
</dbReference>
<dbReference type="PANTHER" id="PTHR11803:SF59">
    <property type="entry name" value="ENDORIBONUCLEASE"/>
    <property type="match status" value="1"/>
</dbReference>
<sequence length="122" mass="12956">MKEIFTDKAPAAIGPYSQGFEVNGMVYLSGQIPVNPADGSVGEGIEAQAEQSCKNVGALLEAAGTDFSHVVKTTCFLADMADFAKFNEVYAKYFVSKPARSCVAVKDLPKGVLCEIEALAEK</sequence>
<dbReference type="NCBIfam" id="TIGR00004">
    <property type="entry name" value="Rid family detoxifying hydrolase"/>
    <property type="match status" value="1"/>
</dbReference>
<evidence type="ECO:0000256" key="1">
    <source>
        <dbReference type="ARBA" id="ARBA00010552"/>
    </source>
</evidence>
<comment type="similarity">
    <text evidence="1">Belongs to the RutC family.</text>
</comment>
<accession>A0ABR7G5Z7</accession>
<dbReference type="InterPro" id="IPR035959">
    <property type="entry name" value="RutC-like_sf"/>
</dbReference>
<dbReference type="RefSeq" id="WP_022075676.1">
    <property type="nucleotide sequence ID" value="NZ_JACOPE010000001.1"/>
</dbReference>
<dbReference type="InterPro" id="IPR006175">
    <property type="entry name" value="YjgF/YER057c/UK114"/>
</dbReference>
<evidence type="ECO:0000313" key="2">
    <source>
        <dbReference type="EMBL" id="MBC5682860.1"/>
    </source>
</evidence>
<dbReference type="SUPFAM" id="SSF55298">
    <property type="entry name" value="YjgF-like"/>
    <property type="match status" value="1"/>
</dbReference>
<keyword evidence="3" id="KW-1185">Reference proteome</keyword>
<protein>
    <submittedName>
        <fullName evidence="2">RidA family protein</fullName>
    </submittedName>
</protein>
<comment type="caution">
    <text evidence="2">The sequence shown here is derived from an EMBL/GenBank/DDBJ whole genome shotgun (WGS) entry which is preliminary data.</text>
</comment>
<organism evidence="2 3">
    <name type="scientific">Ruminococcus hominis</name>
    <dbReference type="NCBI Taxonomy" id="2763065"/>
    <lineage>
        <taxon>Bacteria</taxon>
        <taxon>Bacillati</taxon>
        <taxon>Bacillota</taxon>
        <taxon>Clostridia</taxon>
        <taxon>Eubacteriales</taxon>
        <taxon>Oscillospiraceae</taxon>
        <taxon>Ruminococcus</taxon>
    </lineage>
</organism>
<dbReference type="Proteomes" id="UP000631576">
    <property type="component" value="Unassembled WGS sequence"/>
</dbReference>
<dbReference type="PANTHER" id="PTHR11803">
    <property type="entry name" value="2-IMINOBUTANOATE/2-IMINOPROPANOATE DEAMINASE RIDA"/>
    <property type="match status" value="1"/>
</dbReference>